<sequence length="51" mass="5608">MKRKQSDQDRARSQYAELTKHYRAIGPAAILAALICAPKKDKAAPKLNKAA</sequence>
<dbReference type="Proteomes" id="UP000254701">
    <property type="component" value="Unassembled WGS sequence"/>
</dbReference>
<reference evidence="1 2" key="1">
    <citation type="submission" date="2018-06" db="EMBL/GenBank/DDBJ databases">
        <authorList>
            <consortium name="Pathogen Informatics"/>
            <person name="Doyle S."/>
        </authorList>
    </citation>
    <scope>NUCLEOTIDE SEQUENCE [LARGE SCALE GENOMIC DNA]</scope>
    <source>
        <strain evidence="1 2">NCTC10684</strain>
    </source>
</reference>
<evidence type="ECO:0000313" key="2">
    <source>
        <dbReference type="Proteomes" id="UP000254701"/>
    </source>
</evidence>
<protein>
    <submittedName>
        <fullName evidence="1">Uncharacterized protein</fullName>
    </submittedName>
</protein>
<accession>A0A380WPZ8</accession>
<organism evidence="1 2">
    <name type="scientific">Aminobacter aminovorans</name>
    <name type="common">Chelatobacter heintzii</name>
    <dbReference type="NCBI Taxonomy" id="83263"/>
    <lineage>
        <taxon>Bacteria</taxon>
        <taxon>Pseudomonadati</taxon>
        <taxon>Pseudomonadota</taxon>
        <taxon>Alphaproteobacteria</taxon>
        <taxon>Hyphomicrobiales</taxon>
        <taxon>Phyllobacteriaceae</taxon>
        <taxon>Aminobacter</taxon>
    </lineage>
</organism>
<evidence type="ECO:0000313" key="1">
    <source>
        <dbReference type="EMBL" id="SUU90940.1"/>
    </source>
</evidence>
<dbReference type="RefSeq" id="WP_115733908.1">
    <property type="nucleotide sequence ID" value="NZ_BAAAVY010000037.1"/>
</dbReference>
<proteinExistence type="predicted"/>
<dbReference type="AlphaFoldDB" id="A0A380WPZ8"/>
<dbReference type="EMBL" id="UFSM01000001">
    <property type="protein sequence ID" value="SUU90940.1"/>
    <property type="molecule type" value="Genomic_DNA"/>
</dbReference>
<gene>
    <name evidence="1" type="ORF">NCTC10684_04200</name>
</gene>
<name>A0A380WPZ8_AMIAI</name>